<comment type="caution">
    <text evidence="6">The sequence shown here is derived from an EMBL/GenBank/DDBJ whole genome shotgun (WGS) entry which is preliminary data.</text>
</comment>
<name>A0A938XSG9_9BACL</name>
<dbReference type="RefSeq" id="WP_204516857.1">
    <property type="nucleotide sequence ID" value="NZ_BAABIN010000015.1"/>
</dbReference>
<feature type="domain" description="HTH iclR-type" evidence="4">
    <location>
        <begin position="9"/>
        <end position="71"/>
    </location>
</feature>
<dbReference type="AlphaFoldDB" id="A0A938XSG9"/>
<dbReference type="GO" id="GO:0003700">
    <property type="term" value="F:DNA-binding transcription factor activity"/>
    <property type="evidence" value="ECO:0007669"/>
    <property type="project" value="TreeGrafter"/>
</dbReference>
<dbReference type="InterPro" id="IPR036390">
    <property type="entry name" value="WH_DNA-bd_sf"/>
</dbReference>
<dbReference type="GO" id="GO:0045892">
    <property type="term" value="P:negative regulation of DNA-templated transcription"/>
    <property type="evidence" value="ECO:0007669"/>
    <property type="project" value="TreeGrafter"/>
</dbReference>
<sequence length="260" mass="29316">MREVNMGSIRSIDRAIDVLQAFTIEKPVLTVDEIAKMTKIPHSTVYRILCTLERRRLVQFEEKLTAYKPGLGLMQFSSLISSTFDIRQVAEELLLELHAKTNQTVLMAVEDGDEIIYIYNKETYEGLKFSSVQGQRRPFIYGVLGPVLLAFFSESRIEHILKIPVSRHTPYRVTDKEVIRQRLQQIKQDRIYVESNETNIGVTGIGAPVFGSNGEIIAAIGLIGPAVYMDNQLDNLKALVAETADKISRKIGYQASPRGK</sequence>
<evidence type="ECO:0000259" key="4">
    <source>
        <dbReference type="PROSITE" id="PS51077"/>
    </source>
</evidence>
<dbReference type="EMBL" id="JAFBEB010000002">
    <property type="protein sequence ID" value="MBM7589117.1"/>
    <property type="molecule type" value="Genomic_DNA"/>
</dbReference>
<evidence type="ECO:0000259" key="5">
    <source>
        <dbReference type="PROSITE" id="PS51078"/>
    </source>
</evidence>
<reference evidence="6" key="1">
    <citation type="submission" date="2021-01" db="EMBL/GenBank/DDBJ databases">
        <title>Genomic Encyclopedia of Type Strains, Phase IV (KMG-IV): sequencing the most valuable type-strain genomes for metagenomic binning, comparative biology and taxonomic classification.</title>
        <authorList>
            <person name="Goeker M."/>
        </authorList>
    </citation>
    <scope>NUCLEOTIDE SEQUENCE</scope>
    <source>
        <strain evidence="6">DSM 25523</strain>
    </source>
</reference>
<feature type="domain" description="IclR-ED" evidence="5">
    <location>
        <begin position="72"/>
        <end position="253"/>
    </location>
</feature>
<evidence type="ECO:0000313" key="7">
    <source>
        <dbReference type="Proteomes" id="UP000717624"/>
    </source>
</evidence>
<dbReference type="Proteomes" id="UP000717624">
    <property type="component" value="Unassembled WGS sequence"/>
</dbReference>
<evidence type="ECO:0000313" key="6">
    <source>
        <dbReference type="EMBL" id="MBM7589117.1"/>
    </source>
</evidence>
<evidence type="ECO:0000256" key="3">
    <source>
        <dbReference type="ARBA" id="ARBA00023163"/>
    </source>
</evidence>
<dbReference type="Gene3D" id="1.10.10.10">
    <property type="entry name" value="Winged helix-like DNA-binding domain superfamily/Winged helix DNA-binding domain"/>
    <property type="match status" value="1"/>
</dbReference>
<dbReference type="PANTHER" id="PTHR30136:SF35">
    <property type="entry name" value="HTH-TYPE TRANSCRIPTIONAL REGULATOR RV1719"/>
    <property type="match status" value="1"/>
</dbReference>
<organism evidence="6 7">
    <name type="scientific">Brevibacillus fulvus</name>
    <dbReference type="NCBI Taxonomy" id="1125967"/>
    <lineage>
        <taxon>Bacteria</taxon>
        <taxon>Bacillati</taxon>
        <taxon>Bacillota</taxon>
        <taxon>Bacilli</taxon>
        <taxon>Bacillales</taxon>
        <taxon>Paenibacillaceae</taxon>
        <taxon>Brevibacillus</taxon>
    </lineage>
</organism>
<dbReference type="Gene3D" id="3.30.450.40">
    <property type="match status" value="1"/>
</dbReference>
<keyword evidence="7" id="KW-1185">Reference proteome</keyword>
<keyword evidence="1" id="KW-0805">Transcription regulation</keyword>
<dbReference type="PANTHER" id="PTHR30136">
    <property type="entry name" value="HELIX-TURN-HELIX TRANSCRIPTIONAL REGULATOR, ICLR FAMILY"/>
    <property type="match status" value="1"/>
</dbReference>
<dbReference type="PROSITE" id="PS51077">
    <property type="entry name" value="HTH_ICLR"/>
    <property type="match status" value="1"/>
</dbReference>
<keyword evidence="2 6" id="KW-0238">DNA-binding</keyword>
<dbReference type="InterPro" id="IPR050707">
    <property type="entry name" value="HTH_MetabolicPath_Reg"/>
</dbReference>
<evidence type="ECO:0000256" key="1">
    <source>
        <dbReference type="ARBA" id="ARBA00023015"/>
    </source>
</evidence>
<dbReference type="PROSITE" id="PS51078">
    <property type="entry name" value="ICLR_ED"/>
    <property type="match status" value="1"/>
</dbReference>
<gene>
    <name evidence="6" type="ORF">JOD01_000715</name>
</gene>
<dbReference type="SUPFAM" id="SSF46785">
    <property type="entry name" value="Winged helix' DNA-binding domain"/>
    <property type="match status" value="1"/>
</dbReference>
<evidence type="ECO:0000256" key="2">
    <source>
        <dbReference type="ARBA" id="ARBA00023125"/>
    </source>
</evidence>
<protein>
    <submittedName>
        <fullName evidence="6">DNA-binding IclR family transcriptional regulator</fullName>
    </submittedName>
</protein>
<dbReference type="InterPro" id="IPR036388">
    <property type="entry name" value="WH-like_DNA-bd_sf"/>
</dbReference>
<keyword evidence="3" id="KW-0804">Transcription</keyword>
<dbReference type="GO" id="GO:0003677">
    <property type="term" value="F:DNA binding"/>
    <property type="evidence" value="ECO:0007669"/>
    <property type="project" value="UniProtKB-KW"/>
</dbReference>
<dbReference type="Pfam" id="PF09339">
    <property type="entry name" value="HTH_IclR"/>
    <property type="match status" value="1"/>
</dbReference>
<dbReference type="InterPro" id="IPR005471">
    <property type="entry name" value="Tscrpt_reg_IclR_N"/>
</dbReference>
<dbReference type="SMART" id="SM00346">
    <property type="entry name" value="HTH_ICLR"/>
    <property type="match status" value="1"/>
</dbReference>
<dbReference type="Pfam" id="PF01614">
    <property type="entry name" value="IclR_C"/>
    <property type="match status" value="1"/>
</dbReference>
<accession>A0A938XSG9</accession>
<dbReference type="InterPro" id="IPR029016">
    <property type="entry name" value="GAF-like_dom_sf"/>
</dbReference>
<dbReference type="SUPFAM" id="SSF55781">
    <property type="entry name" value="GAF domain-like"/>
    <property type="match status" value="1"/>
</dbReference>
<dbReference type="InterPro" id="IPR014757">
    <property type="entry name" value="Tscrpt_reg_IclR_C"/>
</dbReference>
<proteinExistence type="predicted"/>